<gene>
    <name evidence="1" type="ORF">FYC62_01575</name>
</gene>
<organism evidence="1 2">
    <name type="scientific">Pedobacter aquae</name>
    <dbReference type="NCBI Taxonomy" id="2605747"/>
    <lineage>
        <taxon>Bacteria</taxon>
        <taxon>Pseudomonadati</taxon>
        <taxon>Bacteroidota</taxon>
        <taxon>Sphingobacteriia</taxon>
        <taxon>Sphingobacteriales</taxon>
        <taxon>Sphingobacteriaceae</taxon>
        <taxon>Pedobacter</taxon>
    </lineage>
</organism>
<evidence type="ECO:0000313" key="2">
    <source>
        <dbReference type="Proteomes" id="UP000323653"/>
    </source>
</evidence>
<dbReference type="Proteomes" id="UP000323653">
    <property type="component" value="Chromosome"/>
</dbReference>
<accession>A0A5C0VH26</accession>
<protein>
    <recommendedName>
        <fullName evidence="3">PD-(D/E)XK nuclease superfamily protein</fullName>
    </recommendedName>
</protein>
<proteinExistence type="predicted"/>
<dbReference type="RefSeq" id="WP_149073672.1">
    <property type="nucleotide sequence ID" value="NZ_CP043329.1"/>
</dbReference>
<dbReference type="KEGG" id="pej:FYC62_01575"/>
<keyword evidence="2" id="KW-1185">Reference proteome</keyword>
<dbReference type="AlphaFoldDB" id="A0A5C0VH26"/>
<sequence length="246" mass="29943">MKLITNVQELEKILKELKANPIFYAFGENKENFHSSFWKWMFNENAKETILILTGINENEDLNLNNSFLEREQNASNSDKEHKYKARYDVLITINGIRKYIIETKVKSFPTLEQLRRIEYATKDKHKIKFFCIHLYPSNTLENLKSTLNNWFFYDFESLSKRINIEKFSQIKRVYIEDYKKMLIGLSDLFRLFSFNQTRPNYDFVWKNAKNQEDNFDLQAKLEEYKLWELFLHYRSKHFFIAFKKQ</sequence>
<evidence type="ECO:0000313" key="1">
    <source>
        <dbReference type="EMBL" id="QEK50500.1"/>
    </source>
</evidence>
<reference evidence="1 2" key="1">
    <citation type="submission" date="2019-08" db="EMBL/GenBank/DDBJ databases">
        <title>Pedobacter sp. nov., isolated from Han river, South Korea.</title>
        <authorList>
            <person name="Lee D.-H."/>
            <person name="Kim Y.-S."/>
            <person name="Hwang E.-M."/>
            <person name="Le Tran T.C."/>
            <person name="Cha C.-J."/>
        </authorList>
    </citation>
    <scope>NUCLEOTIDE SEQUENCE [LARGE SCALE GENOMIC DNA]</scope>
    <source>
        <strain evidence="1 2">CJ43</strain>
    </source>
</reference>
<name>A0A5C0VH26_9SPHI</name>
<evidence type="ECO:0008006" key="3">
    <source>
        <dbReference type="Google" id="ProtNLM"/>
    </source>
</evidence>
<dbReference type="EMBL" id="CP043329">
    <property type="protein sequence ID" value="QEK50500.1"/>
    <property type="molecule type" value="Genomic_DNA"/>
</dbReference>